<organism evidence="13 14">
    <name type="scientific">Phytohabitans maris</name>
    <dbReference type="NCBI Taxonomy" id="3071409"/>
    <lineage>
        <taxon>Bacteria</taxon>
        <taxon>Bacillati</taxon>
        <taxon>Actinomycetota</taxon>
        <taxon>Actinomycetes</taxon>
        <taxon>Micromonosporales</taxon>
        <taxon>Micromonosporaceae</taxon>
    </lineage>
</organism>
<evidence type="ECO:0000256" key="10">
    <source>
        <dbReference type="SAM" id="MobiDB-lite"/>
    </source>
</evidence>
<evidence type="ECO:0000259" key="12">
    <source>
        <dbReference type="PROSITE" id="PS50901"/>
    </source>
</evidence>
<gene>
    <name evidence="13" type="primary">eccCa</name>
    <name evidence="13" type="ORF">RB614_20620</name>
</gene>
<dbReference type="SMART" id="SM00382">
    <property type="entry name" value="AAA"/>
    <property type="match status" value="3"/>
</dbReference>
<feature type="binding site" evidence="9">
    <location>
        <begin position="479"/>
        <end position="486"/>
    </location>
    <ligand>
        <name>ATP</name>
        <dbReference type="ChEBI" id="CHEBI:30616"/>
    </ligand>
</feature>
<comment type="subcellular location">
    <subcellularLocation>
        <location evidence="1">Cell membrane</location>
        <topology evidence="1">Multi-pass membrane protein</topology>
    </subcellularLocation>
</comment>
<dbReference type="EMBL" id="JAVHUY010000018">
    <property type="protein sequence ID" value="MDQ7906920.1"/>
    <property type="molecule type" value="Genomic_DNA"/>
</dbReference>
<dbReference type="Gene3D" id="3.40.50.300">
    <property type="entry name" value="P-loop containing nucleotide triphosphate hydrolases"/>
    <property type="match status" value="4"/>
</dbReference>
<feature type="compositionally biased region" description="Pro residues" evidence="10">
    <location>
        <begin position="13"/>
        <end position="30"/>
    </location>
</feature>
<evidence type="ECO:0000256" key="4">
    <source>
        <dbReference type="ARBA" id="ARBA00022737"/>
    </source>
</evidence>
<dbReference type="PANTHER" id="PTHR22683">
    <property type="entry name" value="SPORULATION PROTEIN RELATED"/>
    <property type="match status" value="1"/>
</dbReference>
<feature type="domain" description="FtsK" evidence="12">
    <location>
        <begin position="1057"/>
        <end position="1241"/>
    </location>
</feature>
<dbReference type="Pfam" id="PF01580">
    <property type="entry name" value="FtsK_SpoIIIE"/>
    <property type="match status" value="3"/>
</dbReference>
<dbReference type="InterPro" id="IPR027417">
    <property type="entry name" value="P-loop_NTPase"/>
</dbReference>
<sequence length="1276" mass="135490">MATVLLRRSSRRPAPPIPSGELHPAPPPEIPQVAGARWQQLMVVLPMLGGGVAMAMLMGRGGGAYSYVVGALFGVSSLAMLASWGGAGAPKKAEMLAARRDYLRHLAGLRRRARETIARQRAGLAYRHPEPGQLWSTVASHRLWERRATDPDFGVVRVGAGPQALATPLVPPVTGTPGDLEPMTAGALRRFLDTYSVVPDLPVALSLRGFARIHLRGEPPNENAPLRSTFPPGPGGAPALARAMLTQLSVFHAPDDLRIAVCAGPERRAAWEWVKWLPHAQHPVRTDALGPVRLVAGSGAELDRLLGDLVGSRPRFGGGPARDGPHVVVVLDAATWSQEGGIDGVSILDLCGPPPRLLDPSTLVLTVGERGRLLVDSGDGPAEVGRADGVDPVEAEAVARRLAPYRLAAQADTDEPAAAAEPALAELLGLGDLETAPPPRAARDRLRVPIGSTPAGRPVELDLKESAQDGMGPHGLLVGATGSGKSELLRTLVLGLAATHSSEELNFVLVDYKGGATFAALDRLPHTAAVITNLADELPLVDRMTDALNGEIVRRQELLRRAGCSSIREYDKARAPLPYLLIVCDEFAELLAAKPDFIELFLQIGRLGRSLGVHLLLASQRLEEGRLRGLDTHLSYRIGLRTFSALESRAVLGVPDAYELPRSPGHGFLKAGTEPLVRFKAAYVSGPFRRPGDRLPAARAGRPRVLPYGTHYVPAPSPAAPPAADGPSLLELLVERLAGQGPPAHQVWLPPLSRPPALDELLGPVAALPERGLTVANPDLRGALQVPVAVIDNPFEQRRDVLWLALDGAAGHVAVAGGPQSGKSTVLRTAICGLALTHSPTEVRVYCLDFGGGTLATLRDLPHVGGVAGRLDAEAVRRTVGDVAALLAEREAGAPLDGHVFLVVDGWATLRGDYDDLEPMVTDIATRGLSYGVHVVAAASRWLDFRPAIRDLFGSRVELRLGDPTDSLVSRRAALTVPEKVPGRGITAEGRHLLAALPVLSALGGDPAELVRAVAAGWTGPPAQRVRLLPPVLPYADLAVGSEGGLGLPIGIAEADLRPVDVDFASDPHLLLFGDAECGKSSFLRALATSVTRRFTPEQARLILVDYRRSLLGAIDSEHLIGYGTTAATAGQLVESVDGYMRRRLPGPDVTPQQLRDRSWWRGPELFVLVDDYDLVAAAPVNPLLPLVEHLAQARDVGLHLVLTRRSGGASRALYEPVIQRLRELASPGLVMSGDQDEGALVGSVRPGPLPPGRGRLVTRKEGVRLVQLAYLPGIR</sequence>
<evidence type="ECO:0000256" key="2">
    <source>
        <dbReference type="ARBA" id="ARBA00022475"/>
    </source>
</evidence>
<evidence type="ECO:0000256" key="3">
    <source>
        <dbReference type="ARBA" id="ARBA00022692"/>
    </source>
</evidence>
<keyword evidence="8 11" id="KW-0472">Membrane</keyword>
<evidence type="ECO:0000256" key="6">
    <source>
        <dbReference type="ARBA" id="ARBA00022840"/>
    </source>
</evidence>
<dbReference type="RefSeq" id="WP_308714192.1">
    <property type="nucleotide sequence ID" value="NZ_JAVHUY010000018.1"/>
</dbReference>
<dbReference type="InterPro" id="IPR050206">
    <property type="entry name" value="FtsK/SpoIIIE/SftA"/>
</dbReference>
<evidence type="ECO:0000256" key="8">
    <source>
        <dbReference type="ARBA" id="ARBA00023136"/>
    </source>
</evidence>
<evidence type="ECO:0000256" key="7">
    <source>
        <dbReference type="ARBA" id="ARBA00022989"/>
    </source>
</evidence>
<name>A0ABU0ZKY9_9ACTN</name>
<dbReference type="SUPFAM" id="SSF52540">
    <property type="entry name" value="P-loop containing nucleoside triphosphate hydrolases"/>
    <property type="match status" value="3"/>
</dbReference>
<evidence type="ECO:0000313" key="14">
    <source>
        <dbReference type="Proteomes" id="UP001230908"/>
    </source>
</evidence>
<dbReference type="InterPro" id="IPR023836">
    <property type="entry name" value="EccCa-like_Actinobacteria"/>
</dbReference>
<keyword evidence="2" id="KW-1003">Cell membrane</keyword>
<evidence type="ECO:0000256" key="9">
    <source>
        <dbReference type="PROSITE-ProRule" id="PRU00289"/>
    </source>
</evidence>
<dbReference type="PANTHER" id="PTHR22683:SF1">
    <property type="entry name" value="TYPE VII SECRETION SYSTEM PROTEIN ESSC"/>
    <property type="match status" value="1"/>
</dbReference>
<protein>
    <submittedName>
        <fullName evidence="13">Type VII secretion protein EccCa</fullName>
    </submittedName>
</protein>
<dbReference type="Proteomes" id="UP001230908">
    <property type="component" value="Unassembled WGS sequence"/>
</dbReference>
<proteinExistence type="predicted"/>
<dbReference type="InterPro" id="IPR003593">
    <property type="entry name" value="AAA+_ATPase"/>
</dbReference>
<evidence type="ECO:0000256" key="11">
    <source>
        <dbReference type="SAM" id="Phobius"/>
    </source>
</evidence>
<comment type="caution">
    <text evidence="13">The sequence shown here is derived from an EMBL/GenBank/DDBJ whole genome shotgun (WGS) entry which is preliminary data.</text>
</comment>
<dbReference type="NCBIfam" id="TIGR03924">
    <property type="entry name" value="T7SS_EccC_a"/>
    <property type="match status" value="1"/>
</dbReference>
<keyword evidence="14" id="KW-1185">Reference proteome</keyword>
<feature type="binding site" evidence="9">
    <location>
        <begin position="1074"/>
        <end position="1081"/>
    </location>
    <ligand>
        <name>ATP</name>
        <dbReference type="ChEBI" id="CHEBI:30616"/>
    </ligand>
</feature>
<feature type="transmembrane region" description="Helical" evidence="11">
    <location>
        <begin position="64"/>
        <end position="85"/>
    </location>
</feature>
<evidence type="ECO:0000256" key="5">
    <source>
        <dbReference type="ARBA" id="ARBA00022741"/>
    </source>
</evidence>
<feature type="region of interest" description="Disordered" evidence="10">
    <location>
        <begin position="1"/>
        <end position="30"/>
    </location>
</feature>
<reference evidence="13 14" key="1">
    <citation type="submission" date="2023-08" db="EMBL/GenBank/DDBJ databases">
        <title>Phytohabitans sansha sp. nov., isolated from marine sediment.</title>
        <authorList>
            <person name="Zhao Y."/>
            <person name="Yi K."/>
        </authorList>
    </citation>
    <scope>NUCLEOTIDE SEQUENCE [LARGE SCALE GENOMIC DNA]</scope>
    <source>
        <strain evidence="13 14">ZYX-F-186</strain>
    </source>
</reference>
<dbReference type="InterPro" id="IPR023837">
    <property type="entry name" value="EccCb-like_Actinobacteria"/>
</dbReference>
<evidence type="ECO:0000256" key="1">
    <source>
        <dbReference type="ARBA" id="ARBA00004651"/>
    </source>
</evidence>
<feature type="domain" description="FtsK" evidence="12">
    <location>
        <begin position="456"/>
        <end position="649"/>
    </location>
</feature>
<evidence type="ECO:0000313" key="13">
    <source>
        <dbReference type="EMBL" id="MDQ7906920.1"/>
    </source>
</evidence>
<feature type="binding site" evidence="9">
    <location>
        <begin position="817"/>
        <end position="824"/>
    </location>
    <ligand>
        <name>ATP</name>
        <dbReference type="ChEBI" id="CHEBI:30616"/>
    </ligand>
</feature>
<keyword evidence="3 11" id="KW-0812">Transmembrane</keyword>
<accession>A0ABU0ZKY9</accession>
<dbReference type="InterPro" id="IPR002543">
    <property type="entry name" value="FtsK_dom"/>
</dbReference>
<keyword evidence="5 9" id="KW-0547">Nucleotide-binding</keyword>
<keyword evidence="6 9" id="KW-0067">ATP-binding</keyword>
<feature type="domain" description="FtsK" evidence="12">
    <location>
        <begin position="798"/>
        <end position="968"/>
    </location>
</feature>
<keyword evidence="4" id="KW-0677">Repeat</keyword>
<keyword evidence="7 11" id="KW-1133">Transmembrane helix</keyword>
<dbReference type="NCBIfam" id="TIGR03925">
    <property type="entry name" value="T7SS_EccC_b"/>
    <property type="match status" value="1"/>
</dbReference>
<dbReference type="PROSITE" id="PS50901">
    <property type="entry name" value="FTSK"/>
    <property type="match status" value="3"/>
</dbReference>